<organism evidence="1 2">
    <name type="scientific">Silvibacterium dinghuense</name>
    <dbReference type="NCBI Taxonomy" id="1560006"/>
    <lineage>
        <taxon>Bacteria</taxon>
        <taxon>Pseudomonadati</taxon>
        <taxon>Acidobacteriota</taxon>
        <taxon>Terriglobia</taxon>
        <taxon>Terriglobales</taxon>
        <taxon>Acidobacteriaceae</taxon>
        <taxon>Silvibacterium</taxon>
    </lineage>
</organism>
<dbReference type="InterPro" id="IPR038573">
    <property type="entry name" value="BrnT_sf"/>
</dbReference>
<dbReference type="RefSeq" id="WP_129209227.1">
    <property type="nucleotide sequence ID" value="NZ_BMGU01000005.1"/>
</dbReference>
<comment type="caution">
    <text evidence="1">The sequence shown here is derived from an EMBL/GenBank/DDBJ whole genome shotgun (WGS) entry which is preliminary data.</text>
</comment>
<dbReference type="EMBL" id="SDMK01000003">
    <property type="protein sequence ID" value="RXS94490.1"/>
    <property type="molecule type" value="Genomic_DNA"/>
</dbReference>
<dbReference type="InterPro" id="IPR007460">
    <property type="entry name" value="BrnT_toxin"/>
</dbReference>
<keyword evidence="2" id="KW-1185">Reference proteome</keyword>
<dbReference type="Proteomes" id="UP000290253">
    <property type="component" value="Unassembled WGS sequence"/>
</dbReference>
<gene>
    <name evidence="1" type="ORF">ESZ00_15600</name>
</gene>
<protein>
    <submittedName>
        <fullName evidence="1">BrnT family toxin</fullName>
    </submittedName>
</protein>
<evidence type="ECO:0000313" key="1">
    <source>
        <dbReference type="EMBL" id="RXS94490.1"/>
    </source>
</evidence>
<sequence length="131" mass="15259">MFHHRPAESDRSFVRLAGYDICSYNCGEAVSPCDVDYVREYEWDTEKALRNLHKHGVPFPVAVEVFADPARIEMIDDSDAYGETRWLVIGWADQTVLVVVYTLRGDRWRIISARKANAHERESYWLHRLSS</sequence>
<dbReference type="OrthoDB" id="9802417at2"/>
<dbReference type="Gene3D" id="3.10.450.530">
    <property type="entry name" value="Ribonuclease toxin, BrnT, of type II toxin-antitoxin system"/>
    <property type="match status" value="1"/>
</dbReference>
<reference evidence="1 2" key="1">
    <citation type="journal article" date="2016" name="Int. J. Syst. Evol. Microbiol.">
        <title>Acidipila dinghuensis sp. nov., an acidobacterium isolated from forest soil.</title>
        <authorList>
            <person name="Jiang Y.W."/>
            <person name="Wang J."/>
            <person name="Chen M.H."/>
            <person name="Lv Y.Y."/>
            <person name="Qiu L.H."/>
        </authorList>
    </citation>
    <scope>NUCLEOTIDE SEQUENCE [LARGE SCALE GENOMIC DNA]</scope>
    <source>
        <strain evidence="1 2">DHOF10</strain>
    </source>
</reference>
<dbReference type="Pfam" id="PF04365">
    <property type="entry name" value="BrnT_toxin"/>
    <property type="match status" value="1"/>
</dbReference>
<accession>A0A4Q1SCG4</accession>
<dbReference type="AlphaFoldDB" id="A0A4Q1SCG4"/>
<evidence type="ECO:0000313" key="2">
    <source>
        <dbReference type="Proteomes" id="UP000290253"/>
    </source>
</evidence>
<name>A0A4Q1SCG4_9BACT</name>
<proteinExistence type="predicted"/>